<dbReference type="InterPro" id="IPR004367">
    <property type="entry name" value="Cyclin_C-dom"/>
</dbReference>
<dbReference type="STRING" id="535722.E4V0Z2"/>
<organism evidence="9">
    <name type="scientific">Arthroderma gypseum (strain ATCC MYA-4604 / CBS 118893)</name>
    <name type="common">Microsporum gypseum</name>
    <dbReference type="NCBI Taxonomy" id="535722"/>
    <lineage>
        <taxon>Eukaryota</taxon>
        <taxon>Fungi</taxon>
        <taxon>Dikarya</taxon>
        <taxon>Ascomycota</taxon>
        <taxon>Pezizomycotina</taxon>
        <taxon>Eurotiomycetes</taxon>
        <taxon>Eurotiomycetidae</taxon>
        <taxon>Onygenales</taxon>
        <taxon>Arthrodermataceae</taxon>
        <taxon>Nannizzia</taxon>
    </lineage>
</organism>
<dbReference type="GO" id="GO:0016538">
    <property type="term" value="F:cyclin-dependent protein serine/threonine kinase regulator activity"/>
    <property type="evidence" value="ECO:0007669"/>
    <property type="project" value="InterPro"/>
</dbReference>
<dbReference type="GO" id="GO:0051301">
    <property type="term" value="P:cell division"/>
    <property type="evidence" value="ECO:0007669"/>
    <property type="project" value="UniProtKB-KW"/>
</dbReference>
<accession>E4V0Z2</accession>
<sequence length="530" mass="59792">MPPTRSLRQRTATNENDENATAASTRLTRAKAAALSSVPEPQTGAVKKALGTRNTVNTSTTTALQRKRAALGDVSNVSKQDNGDGKQLKKPTSTRAALTSKSATQTGGVQKVTRTNSTRTALGVKDSNKRETTAEPKRPGSGSGVMGGLQTKRHSQKPARAESVVNEEPPRKKLDSGKDVPKAEEKLEEKVVEEEKVEVKVEVKVKAEVEAEAKVDVVDSQESALDEAKEERDVDVVIDLDAEDLYDPMMATEYVVDIFEYLKELEPVTMPNPDYMDHQDELEWKMRGILVDWLIEVHTRFRLLPETLFLTVNIIDRFLSVEIVTLNRLQLVGVTAMFIASKYEEVLSPHVANFSHVADDTFSDKEILDAERHILAVLNYDLSYPNPMNFLRRISKPDNYDVRTRTLAKYLMEISLVDHRFMKYRQSHIAAASIFLARVIYDRGPWDATIAYYSGYTKEEIMPVYELLIDYLCRPPAHEAFFKKYASKRFLKASIMTRQWAKQYHAMYLKAKNNAAREQDPKPKSKVASS</sequence>
<evidence type="ECO:0000313" key="9">
    <source>
        <dbReference type="Proteomes" id="UP000002669"/>
    </source>
</evidence>
<evidence type="ECO:0000256" key="4">
    <source>
        <dbReference type="RuleBase" id="RU000383"/>
    </source>
</evidence>
<dbReference type="SUPFAM" id="SSF47954">
    <property type="entry name" value="Cyclin-like"/>
    <property type="match status" value="2"/>
</dbReference>
<gene>
    <name evidence="8" type="ORF">MGYG_06704</name>
</gene>
<name>E4V0Z2_ARTGP</name>
<feature type="region of interest" description="Disordered" evidence="5">
    <location>
        <begin position="1"/>
        <end position="188"/>
    </location>
</feature>
<dbReference type="OMA" id="FMAYRPS"/>
<evidence type="ECO:0000256" key="3">
    <source>
        <dbReference type="ARBA" id="ARBA00023306"/>
    </source>
</evidence>
<dbReference type="eggNOG" id="KOG0653">
    <property type="taxonomic scope" value="Eukaryota"/>
</dbReference>
<protein>
    <submittedName>
        <fullName evidence="8">G2/mitotic-specific cyclin-B</fullName>
    </submittedName>
</protein>
<feature type="compositionally biased region" description="Basic and acidic residues" evidence="5">
    <location>
        <begin position="126"/>
        <end position="138"/>
    </location>
</feature>
<feature type="compositionally biased region" description="Low complexity" evidence="5">
    <location>
        <begin position="52"/>
        <end position="62"/>
    </location>
</feature>
<dbReference type="Proteomes" id="UP000002669">
    <property type="component" value="Unassembled WGS sequence"/>
</dbReference>
<dbReference type="InterPro" id="IPR006671">
    <property type="entry name" value="Cyclin_N"/>
</dbReference>
<dbReference type="InterPro" id="IPR039361">
    <property type="entry name" value="Cyclin"/>
</dbReference>
<dbReference type="OrthoDB" id="5590282at2759"/>
<feature type="domain" description="Cyclin-like" evidence="6">
    <location>
        <begin position="389"/>
        <end position="470"/>
    </location>
</feature>
<proteinExistence type="inferred from homology"/>
<dbReference type="AlphaFoldDB" id="E4V0Z2"/>
<dbReference type="InterPro" id="IPR046965">
    <property type="entry name" value="Cyclin_A/B-like"/>
</dbReference>
<feature type="domain" description="Cyclin C-terminal" evidence="7">
    <location>
        <begin position="385"/>
        <end position="499"/>
    </location>
</feature>
<dbReference type="PROSITE" id="PS00292">
    <property type="entry name" value="CYCLINS"/>
    <property type="match status" value="1"/>
</dbReference>
<feature type="compositionally biased region" description="Polar residues" evidence="5">
    <location>
        <begin position="90"/>
        <end position="120"/>
    </location>
</feature>
<evidence type="ECO:0000256" key="5">
    <source>
        <dbReference type="SAM" id="MobiDB-lite"/>
    </source>
</evidence>
<reference evidence="9" key="1">
    <citation type="journal article" date="2012" name="MBio">
        <title>Comparative genome analysis of Trichophyton rubrum and related dermatophytes reveals candidate genes involved in infection.</title>
        <authorList>
            <person name="Martinez D.A."/>
            <person name="Oliver B.G."/>
            <person name="Graeser Y."/>
            <person name="Goldberg J.M."/>
            <person name="Li W."/>
            <person name="Martinez-Rossi N.M."/>
            <person name="Monod M."/>
            <person name="Shelest E."/>
            <person name="Barton R.C."/>
            <person name="Birch E."/>
            <person name="Brakhage A.A."/>
            <person name="Chen Z."/>
            <person name="Gurr S.J."/>
            <person name="Heiman D."/>
            <person name="Heitman J."/>
            <person name="Kosti I."/>
            <person name="Rossi A."/>
            <person name="Saif S."/>
            <person name="Samalova M."/>
            <person name="Saunders C.W."/>
            <person name="Shea T."/>
            <person name="Summerbell R.C."/>
            <person name="Xu J."/>
            <person name="Young S."/>
            <person name="Zeng Q."/>
            <person name="Birren B.W."/>
            <person name="Cuomo C.A."/>
            <person name="White T.C."/>
        </authorList>
    </citation>
    <scope>NUCLEOTIDE SEQUENCE [LARGE SCALE GENOMIC DNA]</scope>
    <source>
        <strain evidence="9">ATCC MYA-4604 / CBS 118893</strain>
    </source>
</reference>
<dbReference type="Pfam" id="PF02984">
    <property type="entry name" value="Cyclin_C"/>
    <property type="match status" value="1"/>
</dbReference>
<dbReference type="Pfam" id="PF00134">
    <property type="entry name" value="Cyclin_N"/>
    <property type="match status" value="1"/>
</dbReference>
<dbReference type="EMBL" id="DS989827">
    <property type="protein sequence ID" value="EFR03707.1"/>
    <property type="molecule type" value="Genomic_DNA"/>
</dbReference>
<dbReference type="CDD" id="cd20512">
    <property type="entry name" value="CYCLIN_CLBs_yeast_rpt2"/>
    <property type="match status" value="1"/>
</dbReference>
<dbReference type="InterPro" id="IPR036915">
    <property type="entry name" value="Cyclin-like_sf"/>
</dbReference>
<dbReference type="CDD" id="cd20568">
    <property type="entry name" value="CYCLIN_CLBs_yeast_rpt1"/>
    <property type="match status" value="1"/>
</dbReference>
<dbReference type="PANTHER" id="PTHR10177">
    <property type="entry name" value="CYCLINS"/>
    <property type="match status" value="1"/>
</dbReference>
<keyword evidence="1" id="KW-0132">Cell division</keyword>
<feature type="compositionally biased region" description="Low complexity" evidence="5">
    <location>
        <begin position="11"/>
        <end position="25"/>
    </location>
</feature>
<dbReference type="FunCoup" id="E4V0Z2">
    <property type="interactions" value="486"/>
</dbReference>
<dbReference type="SMART" id="SM01332">
    <property type="entry name" value="Cyclin_C"/>
    <property type="match status" value="1"/>
</dbReference>
<evidence type="ECO:0000313" key="8">
    <source>
        <dbReference type="EMBL" id="EFR03707.1"/>
    </source>
</evidence>
<feature type="domain" description="Cyclin-like" evidence="6">
    <location>
        <begin position="292"/>
        <end position="376"/>
    </location>
</feature>
<feature type="compositionally biased region" description="Basic and acidic residues" evidence="5">
    <location>
        <begin position="168"/>
        <end position="188"/>
    </location>
</feature>
<keyword evidence="2 4" id="KW-0195">Cyclin</keyword>
<keyword evidence="3" id="KW-0131">Cell cycle</keyword>
<dbReference type="PIRSF" id="PIRSF001771">
    <property type="entry name" value="Cyclin_A_B_D_E"/>
    <property type="match status" value="1"/>
</dbReference>
<dbReference type="RefSeq" id="XP_003170715.1">
    <property type="nucleotide sequence ID" value="XM_003170667.1"/>
</dbReference>
<dbReference type="InterPro" id="IPR048258">
    <property type="entry name" value="Cyclins_cyclin-box"/>
</dbReference>
<dbReference type="FunFam" id="1.10.472.10:FF:000001">
    <property type="entry name" value="G2/mitotic-specific cyclin"/>
    <property type="match status" value="1"/>
</dbReference>
<evidence type="ECO:0000259" key="7">
    <source>
        <dbReference type="SMART" id="SM01332"/>
    </source>
</evidence>
<dbReference type="SMART" id="SM00385">
    <property type="entry name" value="CYCLIN"/>
    <property type="match status" value="2"/>
</dbReference>
<dbReference type="HOGENOM" id="CLU_020695_10_2_1"/>
<dbReference type="Gene3D" id="1.10.472.10">
    <property type="entry name" value="Cyclin-like"/>
    <property type="match status" value="2"/>
</dbReference>
<evidence type="ECO:0000256" key="2">
    <source>
        <dbReference type="ARBA" id="ARBA00023127"/>
    </source>
</evidence>
<dbReference type="GO" id="GO:0044772">
    <property type="term" value="P:mitotic cell cycle phase transition"/>
    <property type="evidence" value="ECO:0007669"/>
    <property type="project" value="InterPro"/>
</dbReference>
<keyword evidence="9" id="KW-1185">Reference proteome</keyword>
<dbReference type="GeneID" id="10025957"/>
<evidence type="ECO:0000259" key="6">
    <source>
        <dbReference type="SMART" id="SM00385"/>
    </source>
</evidence>
<evidence type="ECO:0000256" key="1">
    <source>
        <dbReference type="ARBA" id="ARBA00022618"/>
    </source>
</evidence>
<dbReference type="VEuPathDB" id="FungiDB:MGYG_06704"/>
<dbReference type="InterPro" id="IPR013763">
    <property type="entry name" value="Cyclin-like_dom"/>
</dbReference>
<comment type="similarity">
    <text evidence="4">Belongs to the cyclin family.</text>
</comment>
<dbReference type="InParanoid" id="E4V0Z2"/>